<dbReference type="PANTHER" id="PTHR37984:SF5">
    <property type="entry name" value="PROTEIN NYNRIN-LIKE"/>
    <property type="match status" value="1"/>
</dbReference>
<dbReference type="EMBL" id="NCKW01001830">
    <property type="protein sequence ID" value="POM79176.1"/>
    <property type="molecule type" value="Genomic_DNA"/>
</dbReference>
<proteinExistence type="predicted"/>
<protein>
    <submittedName>
        <fullName evidence="2">Rapid-growth-like protein 25</fullName>
    </submittedName>
</protein>
<evidence type="ECO:0000259" key="1">
    <source>
        <dbReference type="Pfam" id="PF17921"/>
    </source>
</evidence>
<keyword evidence="3" id="KW-1185">Reference proteome</keyword>
<dbReference type="PANTHER" id="PTHR37984">
    <property type="entry name" value="PROTEIN CBG26694"/>
    <property type="match status" value="1"/>
</dbReference>
<evidence type="ECO:0000313" key="3">
    <source>
        <dbReference type="Proteomes" id="UP000237271"/>
    </source>
</evidence>
<accession>A0A2P4YN27</accession>
<dbReference type="Pfam" id="PF17921">
    <property type="entry name" value="Integrase_H2C2"/>
    <property type="match status" value="1"/>
</dbReference>
<name>A0A2P4YN27_9STRA</name>
<gene>
    <name evidence="2" type="ORF">PHPALM_3204</name>
</gene>
<feature type="domain" description="Integrase zinc-binding" evidence="1">
    <location>
        <begin position="36"/>
        <end position="90"/>
    </location>
</feature>
<evidence type="ECO:0000313" key="2">
    <source>
        <dbReference type="EMBL" id="POM79176.1"/>
    </source>
</evidence>
<comment type="caution">
    <text evidence="2">The sequence shown here is derived from an EMBL/GenBank/DDBJ whole genome shotgun (WGS) entry which is preliminary data.</text>
</comment>
<reference evidence="2 3" key="1">
    <citation type="journal article" date="2017" name="Genome Biol. Evol.">
        <title>Phytophthora megakarya and P. palmivora, closely related causal agents of cacao black pod rot, underwent increases in genome sizes and gene numbers by different mechanisms.</title>
        <authorList>
            <person name="Ali S.S."/>
            <person name="Shao J."/>
            <person name="Lary D.J."/>
            <person name="Kronmiller B."/>
            <person name="Shen D."/>
            <person name="Strem M.D."/>
            <person name="Amoako-Attah I."/>
            <person name="Akrofi A.Y."/>
            <person name="Begoude B.A."/>
            <person name="Ten Hoopen G.M."/>
            <person name="Coulibaly K."/>
            <person name="Kebe B.I."/>
            <person name="Melnick R.L."/>
            <person name="Guiltinan M.J."/>
            <person name="Tyler B.M."/>
            <person name="Meinhardt L.W."/>
            <person name="Bailey B.A."/>
        </authorList>
    </citation>
    <scope>NUCLEOTIDE SEQUENCE [LARGE SCALE GENOMIC DNA]</scope>
    <source>
        <strain evidence="3">sbr112.9</strain>
    </source>
</reference>
<dbReference type="AlphaFoldDB" id="A0A2P4YN27"/>
<sequence>MTIKAACLAGSNNPDYQLMPLLGCTLVAYQKRVIAPESLRDGLISWYHQNLGHPASERQFKTMRHTFYWPNMEATISRFVKKCIICKRAKLHGGKQDYGLLPPRTMRTVNPFDVVHVDLIGPYEGQGYEITMIDQATRCLKLLSSPT</sequence>
<dbReference type="Proteomes" id="UP000237271">
    <property type="component" value="Unassembled WGS sequence"/>
</dbReference>
<dbReference type="InterPro" id="IPR050951">
    <property type="entry name" value="Retrovirus_Pol_polyprotein"/>
</dbReference>
<dbReference type="Gene3D" id="1.10.340.70">
    <property type="match status" value="1"/>
</dbReference>
<dbReference type="OrthoDB" id="126712at2759"/>
<organism evidence="2 3">
    <name type="scientific">Phytophthora palmivora</name>
    <dbReference type="NCBI Taxonomy" id="4796"/>
    <lineage>
        <taxon>Eukaryota</taxon>
        <taxon>Sar</taxon>
        <taxon>Stramenopiles</taxon>
        <taxon>Oomycota</taxon>
        <taxon>Peronosporomycetes</taxon>
        <taxon>Peronosporales</taxon>
        <taxon>Peronosporaceae</taxon>
        <taxon>Phytophthora</taxon>
    </lineage>
</organism>
<dbReference type="InterPro" id="IPR041588">
    <property type="entry name" value="Integrase_H2C2"/>
</dbReference>